<accession>A0A655A0Y1</accession>
<organism evidence="1 2">
    <name type="scientific">Mycobacterium tuberculosis</name>
    <dbReference type="NCBI Taxonomy" id="1773"/>
    <lineage>
        <taxon>Bacteria</taxon>
        <taxon>Bacillati</taxon>
        <taxon>Actinomycetota</taxon>
        <taxon>Actinomycetes</taxon>
        <taxon>Mycobacteriales</taxon>
        <taxon>Mycobacteriaceae</taxon>
        <taxon>Mycobacterium</taxon>
        <taxon>Mycobacterium tuberculosis complex</taxon>
    </lineage>
</organism>
<name>A0A655A0Y1_MYCTX</name>
<dbReference type="EMBL" id="CNFT01000374">
    <property type="protein sequence ID" value="CKR60640.1"/>
    <property type="molecule type" value="Genomic_DNA"/>
</dbReference>
<reference evidence="1 2" key="1">
    <citation type="submission" date="2015-03" db="EMBL/GenBank/DDBJ databases">
        <authorList>
            <consortium name="Pathogen Informatics"/>
        </authorList>
    </citation>
    <scope>NUCLEOTIDE SEQUENCE [LARGE SCALE GENOMIC DNA]</scope>
    <source>
        <strain evidence="1 2">Bir 185</strain>
    </source>
</reference>
<gene>
    <name evidence="1" type="ORF">ERS027659_01826</name>
</gene>
<evidence type="ECO:0000313" key="2">
    <source>
        <dbReference type="Proteomes" id="UP000050164"/>
    </source>
</evidence>
<dbReference type="Proteomes" id="UP000050164">
    <property type="component" value="Unassembled WGS sequence"/>
</dbReference>
<protein>
    <submittedName>
        <fullName evidence="1">Uncharacterized protein</fullName>
    </submittedName>
</protein>
<dbReference type="AlphaFoldDB" id="A0A655A0Y1"/>
<proteinExistence type="predicted"/>
<evidence type="ECO:0000313" key="1">
    <source>
        <dbReference type="EMBL" id="CKR60640.1"/>
    </source>
</evidence>
<sequence length="119" mass="13155">MQPPPPTGDGYRALAGDGAQVVKRRYQRGPGAFHVLKGRRRSQIIGRPTHDQVDELPAVVADPVTLLLGGFGRYVDPAVHTQTATRIREALRVVARRRTHHARGQFLIGQLHQQVVRSA</sequence>